<gene>
    <name evidence="1" type="ORF">BDN72DRAFT_864717</name>
</gene>
<organism evidence="1 2">
    <name type="scientific">Pluteus cervinus</name>
    <dbReference type="NCBI Taxonomy" id="181527"/>
    <lineage>
        <taxon>Eukaryota</taxon>
        <taxon>Fungi</taxon>
        <taxon>Dikarya</taxon>
        <taxon>Basidiomycota</taxon>
        <taxon>Agaricomycotina</taxon>
        <taxon>Agaricomycetes</taxon>
        <taxon>Agaricomycetidae</taxon>
        <taxon>Agaricales</taxon>
        <taxon>Pluteineae</taxon>
        <taxon>Pluteaceae</taxon>
        <taxon>Pluteus</taxon>
    </lineage>
</organism>
<sequence length="775" mass="88852">MARCLILLHDQDVDGSVHSSLYLEKSLPLSSIRSSWNRLIRNNRISLIEYLENSRGGGTMLHTFIFLSKEGWFYVGALIWSVAKLSSELWPLLPNKKLDLVTTKLVDRSRGGLQKEQVEQLLEDKCFTQFCIELSSKGHQQEMWEFMGKTGYRRMAHFSALSCKGYYNMRADDVSVNYHRRNSDHEIEDVLSMEQQFRTLFNTWMLLVIRIWQDVRERPYRGTGDESDSDEGSEIISWLKEYWETTIGDGGEGRDDIDNGPPLQETHENYSKTMMLLLPPSANAIPRFGRMPVLATFPSYHSIMSNLAPETLSDIFLVAHSQTQSGERALLSLRTTWVCRYWRTTALNHSPLWADITISRVDSLTHFITRSKNAKLTIALIDINIPESSVLWSAVLGSIQRVTHLTLCPTRRTTRPDDLISLAGSLESDDSDTQTLALETLRLYHVDFRDLQFTFNPIHTLILNECSFFWGRSIGMSSTLTTLRIASPISLVAYTDILLQLQNLRCIKNVRLFNALTSPSQNTPTIQQPIILPTLRVLVLSEGERSSMEAVLQMVQLLDLTGIRRLQFWTTVEATDLIPQLLHAAQTACHHFVITYASILSHSDSWSQISIANDQNPYDSSITLRIEDDPQPSVFTIAMDHLMLDQVEYFHIGYYEQHISTNRCIEAVGGPNSHVSTLVLQHDAVDDFPDFVQDQFPQLDELVFYAESESTEKIAIPMHLIQSGQQYTQLRRVVFCSCNEDSEWDRSEEAIELLEQTGCVIRFEDWRYIVEYYEE</sequence>
<proteinExistence type="predicted"/>
<keyword evidence="2" id="KW-1185">Reference proteome</keyword>
<accession>A0ACD3A2N8</accession>
<name>A0ACD3A2N8_9AGAR</name>
<protein>
    <submittedName>
        <fullName evidence="1">Uncharacterized protein</fullName>
    </submittedName>
</protein>
<dbReference type="Proteomes" id="UP000308600">
    <property type="component" value="Unassembled WGS sequence"/>
</dbReference>
<dbReference type="EMBL" id="ML208854">
    <property type="protein sequence ID" value="TFK59972.1"/>
    <property type="molecule type" value="Genomic_DNA"/>
</dbReference>
<reference evidence="1 2" key="1">
    <citation type="journal article" date="2019" name="Nat. Ecol. Evol.">
        <title>Megaphylogeny resolves global patterns of mushroom evolution.</title>
        <authorList>
            <person name="Varga T."/>
            <person name="Krizsan K."/>
            <person name="Foldi C."/>
            <person name="Dima B."/>
            <person name="Sanchez-Garcia M."/>
            <person name="Sanchez-Ramirez S."/>
            <person name="Szollosi G.J."/>
            <person name="Szarkandi J.G."/>
            <person name="Papp V."/>
            <person name="Albert L."/>
            <person name="Andreopoulos W."/>
            <person name="Angelini C."/>
            <person name="Antonin V."/>
            <person name="Barry K.W."/>
            <person name="Bougher N.L."/>
            <person name="Buchanan P."/>
            <person name="Buyck B."/>
            <person name="Bense V."/>
            <person name="Catcheside P."/>
            <person name="Chovatia M."/>
            <person name="Cooper J."/>
            <person name="Damon W."/>
            <person name="Desjardin D."/>
            <person name="Finy P."/>
            <person name="Geml J."/>
            <person name="Haridas S."/>
            <person name="Hughes K."/>
            <person name="Justo A."/>
            <person name="Karasinski D."/>
            <person name="Kautmanova I."/>
            <person name="Kiss B."/>
            <person name="Kocsube S."/>
            <person name="Kotiranta H."/>
            <person name="LaButti K.M."/>
            <person name="Lechner B.E."/>
            <person name="Liimatainen K."/>
            <person name="Lipzen A."/>
            <person name="Lukacs Z."/>
            <person name="Mihaltcheva S."/>
            <person name="Morgado L.N."/>
            <person name="Niskanen T."/>
            <person name="Noordeloos M.E."/>
            <person name="Ohm R.A."/>
            <person name="Ortiz-Santana B."/>
            <person name="Ovrebo C."/>
            <person name="Racz N."/>
            <person name="Riley R."/>
            <person name="Savchenko A."/>
            <person name="Shiryaev A."/>
            <person name="Soop K."/>
            <person name="Spirin V."/>
            <person name="Szebenyi C."/>
            <person name="Tomsovsky M."/>
            <person name="Tulloss R.E."/>
            <person name="Uehling J."/>
            <person name="Grigoriev I.V."/>
            <person name="Vagvolgyi C."/>
            <person name="Papp T."/>
            <person name="Martin F.M."/>
            <person name="Miettinen O."/>
            <person name="Hibbett D.S."/>
            <person name="Nagy L.G."/>
        </authorList>
    </citation>
    <scope>NUCLEOTIDE SEQUENCE [LARGE SCALE GENOMIC DNA]</scope>
    <source>
        <strain evidence="1 2">NL-1719</strain>
    </source>
</reference>
<evidence type="ECO:0000313" key="2">
    <source>
        <dbReference type="Proteomes" id="UP000308600"/>
    </source>
</evidence>
<evidence type="ECO:0000313" key="1">
    <source>
        <dbReference type="EMBL" id="TFK59972.1"/>
    </source>
</evidence>